<keyword evidence="2" id="KW-1185">Reference proteome</keyword>
<proteinExistence type="predicted"/>
<comment type="caution">
    <text evidence="1">The sequence shown here is derived from an EMBL/GenBank/DDBJ whole genome shotgun (WGS) entry which is preliminary data.</text>
</comment>
<dbReference type="Proteomes" id="UP001186974">
    <property type="component" value="Unassembled WGS sequence"/>
</dbReference>
<gene>
    <name evidence="1" type="ORF">LTS18_008754</name>
</gene>
<accession>A0ACC3D1G3</accession>
<feature type="non-terminal residue" evidence="1">
    <location>
        <position position="1"/>
    </location>
</feature>
<sequence length="96" mass="10391">VYCLMDVLEAHKGAGQGLTEREVEDTLMSVGLEGKEKRGKRVVIAELSEDDGEEDGSGSGSGSEDEEEAEGEREEKEAPWEGISDTESLGRRGGRY</sequence>
<reference evidence="1" key="1">
    <citation type="submission" date="2024-09" db="EMBL/GenBank/DDBJ databases">
        <title>Black Yeasts Isolated from many extreme environments.</title>
        <authorList>
            <person name="Coleine C."/>
            <person name="Stajich J.E."/>
            <person name="Selbmann L."/>
        </authorList>
    </citation>
    <scope>NUCLEOTIDE SEQUENCE</scope>
    <source>
        <strain evidence="1">CCFEE 5737</strain>
    </source>
</reference>
<evidence type="ECO:0000313" key="2">
    <source>
        <dbReference type="Proteomes" id="UP001186974"/>
    </source>
</evidence>
<name>A0ACC3D1G3_9PEZI</name>
<protein>
    <submittedName>
        <fullName evidence="1">Uncharacterized protein</fullName>
    </submittedName>
</protein>
<dbReference type="EMBL" id="JAWDJW010008648">
    <property type="protein sequence ID" value="KAK3060344.1"/>
    <property type="molecule type" value="Genomic_DNA"/>
</dbReference>
<evidence type="ECO:0000313" key="1">
    <source>
        <dbReference type="EMBL" id="KAK3060344.1"/>
    </source>
</evidence>
<organism evidence="1 2">
    <name type="scientific">Coniosporium uncinatum</name>
    <dbReference type="NCBI Taxonomy" id="93489"/>
    <lineage>
        <taxon>Eukaryota</taxon>
        <taxon>Fungi</taxon>
        <taxon>Dikarya</taxon>
        <taxon>Ascomycota</taxon>
        <taxon>Pezizomycotina</taxon>
        <taxon>Dothideomycetes</taxon>
        <taxon>Dothideomycetes incertae sedis</taxon>
        <taxon>Coniosporium</taxon>
    </lineage>
</organism>